<dbReference type="SMART" id="SM00919">
    <property type="entry name" value="Malic_M"/>
    <property type="match status" value="1"/>
</dbReference>
<evidence type="ECO:0000256" key="1">
    <source>
        <dbReference type="ARBA" id="ARBA00001946"/>
    </source>
</evidence>
<feature type="non-terminal residue" evidence="4">
    <location>
        <position position="1"/>
    </location>
</feature>
<dbReference type="GO" id="GO:0004471">
    <property type="term" value="F:malate dehydrogenase (decarboxylating) (NAD+) activity"/>
    <property type="evidence" value="ECO:0007669"/>
    <property type="project" value="TreeGrafter"/>
</dbReference>
<organism evidence="4 5">
    <name type="scientific">Racocetra fulgida</name>
    <dbReference type="NCBI Taxonomy" id="60492"/>
    <lineage>
        <taxon>Eukaryota</taxon>
        <taxon>Fungi</taxon>
        <taxon>Fungi incertae sedis</taxon>
        <taxon>Mucoromycota</taxon>
        <taxon>Glomeromycotina</taxon>
        <taxon>Glomeromycetes</taxon>
        <taxon>Diversisporales</taxon>
        <taxon>Gigasporaceae</taxon>
        <taxon>Racocetra</taxon>
    </lineage>
</organism>
<proteinExistence type="predicted"/>
<comment type="caution">
    <text evidence="4">The sequence shown here is derived from an EMBL/GenBank/DDBJ whole genome shotgun (WGS) entry which is preliminary data.</text>
</comment>
<name>A0A9N9JIL1_9GLOM</name>
<feature type="non-terminal residue" evidence="4">
    <location>
        <position position="236"/>
    </location>
</feature>
<evidence type="ECO:0000313" key="4">
    <source>
        <dbReference type="EMBL" id="CAG8780386.1"/>
    </source>
</evidence>
<reference evidence="4" key="1">
    <citation type="submission" date="2021-06" db="EMBL/GenBank/DDBJ databases">
        <authorList>
            <person name="Kallberg Y."/>
            <person name="Tangrot J."/>
            <person name="Rosling A."/>
        </authorList>
    </citation>
    <scope>NUCLEOTIDE SEQUENCE</scope>
    <source>
        <strain evidence="4">IN212</strain>
    </source>
</reference>
<dbReference type="GO" id="GO:0006108">
    <property type="term" value="P:malate metabolic process"/>
    <property type="evidence" value="ECO:0007669"/>
    <property type="project" value="TreeGrafter"/>
</dbReference>
<dbReference type="InterPro" id="IPR012302">
    <property type="entry name" value="Malic_NAD-bd"/>
</dbReference>
<dbReference type="InterPro" id="IPR036291">
    <property type="entry name" value="NAD(P)-bd_dom_sf"/>
</dbReference>
<dbReference type="GO" id="GO:0005739">
    <property type="term" value="C:mitochondrion"/>
    <property type="evidence" value="ECO:0007669"/>
    <property type="project" value="TreeGrafter"/>
</dbReference>
<comment type="cofactor">
    <cofactor evidence="1">
        <name>Mg(2+)</name>
        <dbReference type="ChEBI" id="CHEBI:18420"/>
    </cofactor>
</comment>
<evidence type="ECO:0000313" key="5">
    <source>
        <dbReference type="Proteomes" id="UP000789396"/>
    </source>
</evidence>
<dbReference type="GO" id="GO:0051287">
    <property type="term" value="F:NAD binding"/>
    <property type="evidence" value="ECO:0007669"/>
    <property type="project" value="InterPro"/>
</dbReference>
<dbReference type="PANTHER" id="PTHR23406:SF32">
    <property type="entry name" value="NADP-DEPENDENT MALIC ENZYME"/>
    <property type="match status" value="1"/>
</dbReference>
<dbReference type="SUPFAM" id="SSF51735">
    <property type="entry name" value="NAD(P)-binding Rossmann-fold domains"/>
    <property type="match status" value="1"/>
</dbReference>
<accession>A0A9N9JIL1</accession>
<dbReference type="Gene3D" id="3.40.50.720">
    <property type="entry name" value="NAD(P)-binding Rossmann-like Domain"/>
    <property type="match status" value="1"/>
</dbReference>
<keyword evidence="5" id="KW-1185">Reference proteome</keyword>
<dbReference type="OrthoDB" id="5365701at2759"/>
<dbReference type="Pfam" id="PF03949">
    <property type="entry name" value="Malic_M"/>
    <property type="match status" value="1"/>
</dbReference>
<evidence type="ECO:0000259" key="3">
    <source>
        <dbReference type="SMART" id="SM00919"/>
    </source>
</evidence>
<dbReference type="PANTHER" id="PTHR23406">
    <property type="entry name" value="MALIC ENZYME-RELATED"/>
    <property type="match status" value="1"/>
</dbReference>
<dbReference type="AlphaFoldDB" id="A0A9N9JIL1"/>
<sequence>GLVTCDRGDKLAKHKVYFARKDNEGRQFKTLMEVIDYVKPTALIGLSSTGGVFDENILKRMAELNKNPIVFPLSNPMVNAECTFEDAMRNTGNRVIFASGTGFPPFIEPDTGKIRPGLGLGAILARPDRITDRQIYASASALAESLTTEEVDQNFLYPAVQRIRRVSAEVAAAVIVTSVDEGLARNPEIISLVKQNLPKLLSKSGEKWHELVKYVEERMWDPNNEKFFENETLIEK</sequence>
<dbReference type="EMBL" id="CAJVPZ010052294">
    <property type="protein sequence ID" value="CAG8780386.1"/>
    <property type="molecule type" value="Genomic_DNA"/>
</dbReference>
<protein>
    <submittedName>
        <fullName evidence="4">9067_t:CDS:1</fullName>
    </submittedName>
</protein>
<gene>
    <name evidence="4" type="ORF">RFULGI_LOCUS15766</name>
</gene>
<feature type="domain" description="Malic enzyme NAD-binding" evidence="3">
    <location>
        <begin position="1"/>
        <end position="179"/>
    </location>
</feature>
<dbReference type="Proteomes" id="UP000789396">
    <property type="component" value="Unassembled WGS sequence"/>
</dbReference>
<evidence type="ECO:0000256" key="2">
    <source>
        <dbReference type="ARBA" id="ARBA00023002"/>
    </source>
</evidence>
<keyword evidence="2" id="KW-0560">Oxidoreductase</keyword>